<dbReference type="Proteomes" id="UP000297245">
    <property type="component" value="Unassembled WGS sequence"/>
</dbReference>
<gene>
    <name evidence="3" type="ORF">K435DRAFT_191536</name>
</gene>
<evidence type="ECO:0000259" key="2">
    <source>
        <dbReference type="Pfam" id="PF23865"/>
    </source>
</evidence>
<proteinExistence type="predicted"/>
<sequence>MPLSIGTTTIALFSLLLSSIYGFPLNDWNQPCFNGECTYSTNSGSIKIWGSPDTITDITTAAGWEILDCDPNALKQNIRLVCTEPNGCSHLYQANGPVGKLVRLPQDCGGNAFARISHSWVHEDQSLPANLARTIRSRGSSNETSANGTISDVQGLALDTDFAAGNSTQTGNVSIAIIGSNVPNATASVEDVEVTAAKAVSFFTDLFDFDEEITKNLPAVDIDQTFPVVEDTISCASSDDVPAFNASIKVDVGAKAHAVVSLGLVATGTLLPPNLDEFMVFVGLNADLEGTLELTGSASGTADSGKIDLYEVSITGIDFPGILTLGPSFKIQAQATADLNMGANLSIDLAYQAENAKLFFPPSNEASSNATFSPLDSPLKLSVSPSVNSSSSTISAHLIPTIDLGVSALGGIAEATVFLDFDASISTNLSLNASAVANVTTQGDNSTSSNVDGCVDIGAGFDVNLGADGSFFGLFDESTQLTLFSKEFELYNKCFGSSSNSSASAKRDLDQLRSPIHKRALTCAAFDTANLVSLAEEIISAASVIAQ</sequence>
<accession>A0A4S8LV34</accession>
<feature type="signal peptide" evidence="1">
    <location>
        <begin position="1"/>
        <end position="22"/>
    </location>
</feature>
<evidence type="ECO:0000313" key="4">
    <source>
        <dbReference type="Proteomes" id="UP000297245"/>
    </source>
</evidence>
<dbReference type="AlphaFoldDB" id="A0A4S8LV34"/>
<protein>
    <recommendedName>
        <fullName evidence="2">DUF7223 domain-containing protein</fullName>
    </recommendedName>
</protein>
<dbReference type="EMBL" id="ML179249">
    <property type="protein sequence ID" value="THU93422.1"/>
    <property type="molecule type" value="Genomic_DNA"/>
</dbReference>
<keyword evidence="1" id="KW-0732">Signal</keyword>
<reference evidence="3 4" key="1">
    <citation type="journal article" date="2019" name="Nat. Ecol. Evol.">
        <title>Megaphylogeny resolves global patterns of mushroom evolution.</title>
        <authorList>
            <person name="Varga T."/>
            <person name="Krizsan K."/>
            <person name="Foldi C."/>
            <person name="Dima B."/>
            <person name="Sanchez-Garcia M."/>
            <person name="Sanchez-Ramirez S."/>
            <person name="Szollosi G.J."/>
            <person name="Szarkandi J.G."/>
            <person name="Papp V."/>
            <person name="Albert L."/>
            <person name="Andreopoulos W."/>
            <person name="Angelini C."/>
            <person name="Antonin V."/>
            <person name="Barry K.W."/>
            <person name="Bougher N.L."/>
            <person name="Buchanan P."/>
            <person name="Buyck B."/>
            <person name="Bense V."/>
            <person name="Catcheside P."/>
            <person name="Chovatia M."/>
            <person name="Cooper J."/>
            <person name="Damon W."/>
            <person name="Desjardin D."/>
            <person name="Finy P."/>
            <person name="Geml J."/>
            <person name="Haridas S."/>
            <person name="Hughes K."/>
            <person name="Justo A."/>
            <person name="Karasinski D."/>
            <person name="Kautmanova I."/>
            <person name="Kiss B."/>
            <person name="Kocsube S."/>
            <person name="Kotiranta H."/>
            <person name="LaButti K.M."/>
            <person name="Lechner B.E."/>
            <person name="Liimatainen K."/>
            <person name="Lipzen A."/>
            <person name="Lukacs Z."/>
            <person name="Mihaltcheva S."/>
            <person name="Morgado L.N."/>
            <person name="Niskanen T."/>
            <person name="Noordeloos M.E."/>
            <person name="Ohm R.A."/>
            <person name="Ortiz-Santana B."/>
            <person name="Ovrebo C."/>
            <person name="Racz N."/>
            <person name="Riley R."/>
            <person name="Savchenko A."/>
            <person name="Shiryaev A."/>
            <person name="Soop K."/>
            <person name="Spirin V."/>
            <person name="Szebenyi C."/>
            <person name="Tomsovsky M."/>
            <person name="Tulloss R.E."/>
            <person name="Uehling J."/>
            <person name="Grigoriev I.V."/>
            <person name="Vagvolgyi C."/>
            <person name="Papp T."/>
            <person name="Martin F.M."/>
            <person name="Miettinen O."/>
            <person name="Hibbett D.S."/>
            <person name="Nagy L.G."/>
        </authorList>
    </citation>
    <scope>NUCLEOTIDE SEQUENCE [LARGE SCALE GENOMIC DNA]</scope>
    <source>
        <strain evidence="3 4">CBS 962.96</strain>
    </source>
</reference>
<dbReference type="InterPro" id="IPR055647">
    <property type="entry name" value="DUF7223"/>
</dbReference>
<name>A0A4S8LV34_DENBC</name>
<evidence type="ECO:0000256" key="1">
    <source>
        <dbReference type="SAM" id="SignalP"/>
    </source>
</evidence>
<dbReference type="OrthoDB" id="73875at2759"/>
<organism evidence="3 4">
    <name type="scientific">Dendrothele bispora (strain CBS 962.96)</name>
    <dbReference type="NCBI Taxonomy" id="1314807"/>
    <lineage>
        <taxon>Eukaryota</taxon>
        <taxon>Fungi</taxon>
        <taxon>Dikarya</taxon>
        <taxon>Basidiomycota</taxon>
        <taxon>Agaricomycotina</taxon>
        <taxon>Agaricomycetes</taxon>
        <taxon>Agaricomycetidae</taxon>
        <taxon>Agaricales</taxon>
        <taxon>Agaricales incertae sedis</taxon>
        <taxon>Dendrothele</taxon>
    </lineage>
</organism>
<evidence type="ECO:0000313" key="3">
    <source>
        <dbReference type="EMBL" id="THU93422.1"/>
    </source>
</evidence>
<feature type="domain" description="DUF7223" evidence="2">
    <location>
        <begin position="283"/>
        <end position="495"/>
    </location>
</feature>
<keyword evidence="4" id="KW-1185">Reference proteome</keyword>
<feature type="chain" id="PRO_5020672683" description="DUF7223 domain-containing protein" evidence="1">
    <location>
        <begin position="23"/>
        <end position="547"/>
    </location>
</feature>
<dbReference type="Pfam" id="PF23865">
    <property type="entry name" value="DUF7223"/>
    <property type="match status" value="1"/>
</dbReference>